<accession>A0A917IA07</accession>
<dbReference type="SUPFAM" id="SSF55729">
    <property type="entry name" value="Acyl-CoA N-acyltransferases (Nat)"/>
    <property type="match status" value="1"/>
</dbReference>
<dbReference type="PANTHER" id="PTHR43441:SF2">
    <property type="entry name" value="FAMILY ACETYLTRANSFERASE, PUTATIVE (AFU_ORTHOLOGUE AFUA_7G00850)-RELATED"/>
    <property type="match status" value="1"/>
</dbReference>
<dbReference type="GO" id="GO:1990189">
    <property type="term" value="F:protein N-terminal-serine acetyltransferase activity"/>
    <property type="evidence" value="ECO:0007669"/>
    <property type="project" value="TreeGrafter"/>
</dbReference>
<dbReference type="FunFam" id="3.40.630.30:FF:000047">
    <property type="entry name" value="Acetyltransferase, GNAT family"/>
    <property type="match status" value="1"/>
</dbReference>
<dbReference type="RefSeq" id="WP_188519575.1">
    <property type="nucleotide sequence ID" value="NZ_BMES01000002.1"/>
</dbReference>
<proteinExistence type="predicted"/>
<dbReference type="EMBL" id="BMES01000002">
    <property type="protein sequence ID" value="GGH30781.1"/>
    <property type="molecule type" value="Genomic_DNA"/>
</dbReference>
<evidence type="ECO:0000256" key="1">
    <source>
        <dbReference type="SAM" id="MobiDB-lite"/>
    </source>
</evidence>
<dbReference type="InterPro" id="IPR016181">
    <property type="entry name" value="Acyl_CoA_acyltransferase"/>
</dbReference>
<dbReference type="Gene3D" id="3.40.630.30">
    <property type="match status" value="1"/>
</dbReference>
<dbReference type="InterPro" id="IPR000182">
    <property type="entry name" value="GNAT_dom"/>
</dbReference>
<organism evidence="3 4">
    <name type="scientific">Alsobacter metallidurans</name>
    <dbReference type="NCBI Taxonomy" id="340221"/>
    <lineage>
        <taxon>Bacteria</taxon>
        <taxon>Pseudomonadati</taxon>
        <taxon>Pseudomonadota</taxon>
        <taxon>Alphaproteobacteria</taxon>
        <taxon>Hyphomicrobiales</taxon>
        <taxon>Alsobacteraceae</taxon>
        <taxon>Alsobacter</taxon>
    </lineage>
</organism>
<gene>
    <name evidence="3" type="ORF">GCM10007036_41630</name>
</gene>
<comment type="caution">
    <text evidence="3">The sequence shown here is derived from an EMBL/GenBank/DDBJ whole genome shotgun (WGS) entry which is preliminary data.</text>
</comment>
<name>A0A917IA07_9HYPH</name>
<evidence type="ECO:0000313" key="3">
    <source>
        <dbReference type="EMBL" id="GGH30781.1"/>
    </source>
</evidence>
<dbReference type="PANTHER" id="PTHR43441">
    <property type="entry name" value="RIBOSOMAL-PROTEIN-SERINE ACETYLTRANSFERASE"/>
    <property type="match status" value="1"/>
</dbReference>
<dbReference type="InterPro" id="IPR051908">
    <property type="entry name" value="Ribosomal_N-acetyltransferase"/>
</dbReference>
<feature type="domain" description="N-acetyltransferase" evidence="2">
    <location>
        <begin position="38"/>
        <end position="204"/>
    </location>
</feature>
<sequence length="241" mass="27083">MHQPASVTAPASGLPIGPEVDTHAAPRPERRTLAGRFVDLVPLDPAAHAPSLWAESHGQTRDAIWQYLFEPPFPDFNSFKAHLERKAASEDPLFFAIVDKATGKAVGYETLMRIDAAHRVIEVGNIMYGASLQRTPGATEAQYLLARYVFDDLGYRRFEWKCNALNAPSRRAAERFGFTFEGVFRQHMIVQGRNRDTAWFSMLDSEWPSRKAAFERWLAPENFDAEGRQRHSLAALRGPGA</sequence>
<keyword evidence="4" id="KW-1185">Reference proteome</keyword>
<dbReference type="Proteomes" id="UP000603912">
    <property type="component" value="Unassembled WGS sequence"/>
</dbReference>
<reference evidence="3" key="2">
    <citation type="submission" date="2020-09" db="EMBL/GenBank/DDBJ databases">
        <authorList>
            <person name="Sun Q."/>
            <person name="Zhou Y."/>
        </authorList>
    </citation>
    <scope>NUCLEOTIDE SEQUENCE</scope>
    <source>
        <strain evidence="3">CGMCC 1.12214</strain>
    </source>
</reference>
<evidence type="ECO:0000313" key="4">
    <source>
        <dbReference type="Proteomes" id="UP000603912"/>
    </source>
</evidence>
<dbReference type="AlphaFoldDB" id="A0A917IA07"/>
<dbReference type="Pfam" id="PF13302">
    <property type="entry name" value="Acetyltransf_3"/>
    <property type="match status" value="1"/>
</dbReference>
<reference evidence="3" key="1">
    <citation type="journal article" date="2014" name="Int. J. Syst. Evol. Microbiol.">
        <title>Complete genome sequence of Corynebacterium casei LMG S-19264T (=DSM 44701T), isolated from a smear-ripened cheese.</title>
        <authorList>
            <consortium name="US DOE Joint Genome Institute (JGI-PGF)"/>
            <person name="Walter F."/>
            <person name="Albersmeier A."/>
            <person name="Kalinowski J."/>
            <person name="Ruckert C."/>
        </authorList>
    </citation>
    <scope>NUCLEOTIDE SEQUENCE</scope>
    <source>
        <strain evidence="3">CGMCC 1.12214</strain>
    </source>
</reference>
<feature type="region of interest" description="Disordered" evidence="1">
    <location>
        <begin position="1"/>
        <end position="26"/>
    </location>
</feature>
<evidence type="ECO:0000259" key="2">
    <source>
        <dbReference type="PROSITE" id="PS51186"/>
    </source>
</evidence>
<dbReference type="PROSITE" id="PS51186">
    <property type="entry name" value="GNAT"/>
    <property type="match status" value="1"/>
</dbReference>
<protein>
    <submittedName>
        <fullName evidence="3">Acetyltransferase GCN5</fullName>
    </submittedName>
</protein>
<dbReference type="GO" id="GO:0008999">
    <property type="term" value="F:protein-N-terminal-alanine acetyltransferase activity"/>
    <property type="evidence" value="ECO:0007669"/>
    <property type="project" value="TreeGrafter"/>
</dbReference>